<evidence type="ECO:0000259" key="2">
    <source>
        <dbReference type="Pfam" id="PF12146"/>
    </source>
</evidence>
<feature type="transmembrane region" description="Helical" evidence="1">
    <location>
        <begin position="841"/>
        <end position="860"/>
    </location>
</feature>
<protein>
    <recommendedName>
        <fullName evidence="2">Serine aminopeptidase S33 domain-containing protein</fullName>
    </recommendedName>
</protein>
<keyword evidence="1" id="KW-0812">Transmembrane</keyword>
<accession>A0A976M6L0</accession>
<dbReference type="AlphaFoldDB" id="A0A976M6L0"/>
<dbReference type="InterPro" id="IPR029058">
    <property type="entry name" value="AB_hydrolase_fold"/>
</dbReference>
<dbReference type="EMBL" id="CP056067">
    <property type="protein sequence ID" value="UKJ89473.2"/>
    <property type="molecule type" value="Genomic_DNA"/>
</dbReference>
<evidence type="ECO:0000313" key="3">
    <source>
        <dbReference type="EMBL" id="UKJ89473.2"/>
    </source>
</evidence>
<dbReference type="OrthoDB" id="2498029at2759"/>
<proteinExistence type="predicted"/>
<reference evidence="3" key="1">
    <citation type="submission" date="2022-07" db="EMBL/GenBank/DDBJ databases">
        <title>Evaluation of T. orientalis genome assembly methods using nanopore sequencing and analysis of variation between genomes.</title>
        <authorList>
            <person name="Yam J."/>
            <person name="Micallef M.L."/>
            <person name="Liu M."/>
            <person name="Djordjevic S.P."/>
            <person name="Bogema D.R."/>
            <person name="Jenkins C."/>
        </authorList>
    </citation>
    <scope>NUCLEOTIDE SEQUENCE</scope>
    <source>
        <strain evidence="3">Fish Creek</strain>
    </source>
</reference>
<keyword evidence="1" id="KW-0472">Membrane</keyword>
<keyword evidence="1" id="KW-1133">Transmembrane helix</keyword>
<dbReference type="InterPro" id="IPR022742">
    <property type="entry name" value="Hydrolase_4"/>
</dbReference>
<name>A0A976M6L0_THEOR</name>
<dbReference type="Proteomes" id="UP000244803">
    <property type="component" value="Chromosome 4"/>
</dbReference>
<feature type="domain" description="Serine aminopeptidase S33" evidence="2">
    <location>
        <begin position="550"/>
        <end position="776"/>
    </location>
</feature>
<dbReference type="Gene3D" id="3.40.50.1820">
    <property type="entry name" value="alpha/beta hydrolase"/>
    <property type="match status" value="1"/>
</dbReference>
<dbReference type="PANTHER" id="PTHR11614">
    <property type="entry name" value="PHOSPHOLIPASE-RELATED"/>
    <property type="match status" value="1"/>
</dbReference>
<evidence type="ECO:0000313" key="4">
    <source>
        <dbReference type="Proteomes" id="UP000244803"/>
    </source>
</evidence>
<gene>
    <name evidence="3" type="ORF">MACJ_002724</name>
</gene>
<dbReference type="SUPFAM" id="SSF53474">
    <property type="entry name" value="alpha/beta-Hydrolases"/>
    <property type="match status" value="1"/>
</dbReference>
<organism evidence="3 4">
    <name type="scientific">Theileria orientalis</name>
    <dbReference type="NCBI Taxonomy" id="68886"/>
    <lineage>
        <taxon>Eukaryota</taxon>
        <taxon>Sar</taxon>
        <taxon>Alveolata</taxon>
        <taxon>Apicomplexa</taxon>
        <taxon>Aconoidasida</taxon>
        <taxon>Piroplasmida</taxon>
        <taxon>Theileriidae</taxon>
        <taxon>Theileria</taxon>
    </lineage>
</organism>
<dbReference type="Pfam" id="PF12146">
    <property type="entry name" value="Hydrolase_4"/>
    <property type="match status" value="1"/>
</dbReference>
<evidence type="ECO:0000256" key="1">
    <source>
        <dbReference type="SAM" id="Phobius"/>
    </source>
</evidence>
<dbReference type="InterPro" id="IPR051044">
    <property type="entry name" value="MAG_DAG_Lipase"/>
</dbReference>
<sequence length="882" mass="100736">MIHAKTYAILYLIIKCVEGAERNDLGEREHEGRLERKGYSYIPVEIDLDGKINQNEVDCVKVRPYDIDIRHYNLREGYNLAKVSKSEQEIWINSKDHECVNVSVAYQAETPLLMCVNCVNSSGSDEHYYMVNNGRWTGIRDRSFYAIFNKFFLETTISRTMDLNLAEELREDDFYVNRSPNFPFTVVVPNVSLMVNRLYSGNDLIWQSPSTRLLYVSVFRNPDRPLICVITSSLTLFFANEEGTWREIEEAEYTSSLKELGVDLGSFDNSVSLDVSSPDNDTFLVSSFGSGLVYFRKCSPRPGLRLTSVFDSQVPSHHGHEARNAIWSSSASSTDHCVYVGISIMDGVPALMNMYIKNQGGDHRVEYFLRVHDGSWAPITESEYFYVMKNNKMPAESPKRINPTLLRSHFRNKQGLQIQTYCSRAHVAHDQSPNDQQDNEDNAHEHKPRGAFILVHGNREYFVSNFLNSETLWNFKNFGYPTFPNINVVSDFELMGSNKRDVIRKFEELFSPSVNMSSHVSSNDLNDPNAHSSLVETPLGLQRFHYECSLIGALNEMGFDVYGMDMQSFGLSESVSGSRCYVESFDDLVDDLLQFVDIIKRGNFADKSQTWYPGVFSMGTELLNHNLFLLGYSMGANVVFQAAQKFNRDTEGPFNFVNGIVSLSGMMEVGIKFSNVFEKTFSLMALKVLNAVAPHAECGKGSYDDWTRKMSDYQKLCDGFYFSKNYSYRTIHELIKATGDLKSGMRYYPDNMPTLFVHCDKDSVCSIEGPKKIYHEYIKGNPYSDFIELKGNSHETPNPLFIYNILNELRLWTDVVSSHRQPAPPRSKAIGKSPLWNKIQIVLYVLIGSLIKTVLIVLVLKYRKKKKRNVERIVDNVDCIVQ</sequence>